<dbReference type="Pfam" id="PF25919">
    <property type="entry name" value="BSH_CusB"/>
    <property type="match status" value="1"/>
</dbReference>
<feature type="transmembrane region" description="Helical" evidence="4">
    <location>
        <begin position="21"/>
        <end position="39"/>
    </location>
</feature>
<feature type="domain" description="CusB-like barrel-sandwich hybrid" evidence="7">
    <location>
        <begin position="150"/>
        <end position="279"/>
    </location>
</feature>
<dbReference type="GO" id="GO:0015679">
    <property type="term" value="P:plasma membrane copper ion transport"/>
    <property type="evidence" value="ECO:0007669"/>
    <property type="project" value="TreeGrafter"/>
</dbReference>
<dbReference type="InterPro" id="IPR058792">
    <property type="entry name" value="Beta-barrel_RND_2"/>
</dbReference>
<feature type="domain" description="CusB-like beta-barrel" evidence="8">
    <location>
        <begin position="284"/>
        <end position="360"/>
    </location>
</feature>
<dbReference type="InterPro" id="IPR058790">
    <property type="entry name" value="BSH_CusB"/>
</dbReference>
<evidence type="ECO:0008006" key="10">
    <source>
        <dbReference type="Google" id="ProtNLM"/>
    </source>
</evidence>
<evidence type="ECO:0000259" key="7">
    <source>
        <dbReference type="Pfam" id="PF25919"/>
    </source>
</evidence>
<dbReference type="Pfam" id="PF11827">
    <property type="entry name" value="DUF3347"/>
    <property type="match status" value="1"/>
</dbReference>
<comment type="similarity">
    <text evidence="1">Belongs to the membrane fusion protein (MFP) (TC 8.A.1) family.</text>
</comment>
<dbReference type="AlphaFoldDB" id="A0A0F9USJ1"/>
<feature type="region of interest" description="Disordered" evidence="3">
    <location>
        <begin position="494"/>
        <end position="519"/>
    </location>
</feature>
<proteinExistence type="inferred from homology"/>
<protein>
    <recommendedName>
        <fullName evidence="10">RND efflux pump membrane fusion protein barrel-sandwich domain-containing protein</fullName>
    </recommendedName>
</protein>
<accession>A0A0F9USJ1</accession>
<evidence type="ECO:0000256" key="2">
    <source>
        <dbReference type="ARBA" id="ARBA00022448"/>
    </source>
</evidence>
<keyword evidence="4" id="KW-0812">Transmembrane</keyword>
<keyword evidence="4" id="KW-1133">Transmembrane helix</keyword>
<evidence type="ECO:0000256" key="4">
    <source>
        <dbReference type="SAM" id="Phobius"/>
    </source>
</evidence>
<dbReference type="FunFam" id="2.40.30.170:FF:000010">
    <property type="entry name" value="Efflux RND transporter periplasmic adaptor subunit"/>
    <property type="match status" value="1"/>
</dbReference>
<dbReference type="Gene3D" id="2.40.420.20">
    <property type="match status" value="1"/>
</dbReference>
<keyword evidence="4" id="KW-0472">Membrane</keyword>
<dbReference type="SUPFAM" id="SSF111369">
    <property type="entry name" value="HlyD-like secretion proteins"/>
    <property type="match status" value="1"/>
</dbReference>
<feature type="domain" description="DUF3347" evidence="5">
    <location>
        <begin position="652"/>
        <end position="737"/>
    </location>
</feature>
<evidence type="ECO:0000259" key="8">
    <source>
        <dbReference type="Pfam" id="PF25954"/>
    </source>
</evidence>
<evidence type="ECO:0000313" key="9">
    <source>
        <dbReference type="EMBL" id="KKN64136.1"/>
    </source>
</evidence>
<evidence type="ECO:0000256" key="1">
    <source>
        <dbReference type="ARBA" id="ARBA00009477"/>
    </source>
</evidence>
<dbReference type="PANTHER" id="PTHR30097">
    <property type="entry name" value="CATION EFFLUX SYSTEM PROTEIN CUSB"/>
    <property type="match status" value="1"/>
</dbReference>
<dbReference type="InterPro" id="IPR045800">
    <property type="entry name" value="HMBD"/>
</dbReference>
<dbReference type="GO" id="GO:0030313">
    <property type="term" value="C:cell envelope"/>
    <property type="evidence" value="ECO:0007669"/>
    <property type="project" value="TreeGrafter"/>
</dbReference>
<dbReference type="EMBL" id="LAZR01000567">
    <property type="protein sequence ID" value="KKN64136.1"/>
    <property type="molecule type" value="Genomic_DNA"/>
</dbReference>
<dbReference type="Pfam" id="PF19335">
    <property type="entry name" value="HMBD"/>
    <property type="match status" value="1"/>
</dbReference>
<evidence type="ECO:0000259" key="5">
    <source>
        <dbReference type="Pfam" id="PF11827"/>
    </source>
</evidence>
<comment type="caution">
    <text evidence="9">The sequence shown here is derived from an EMBL/GenBank/DDBJ whole genome shotgun (WGS) entry which is preliminary data.</text>
</comment>
<dbReference type="GO" id="GO:0046872">
    <property type="term" value="F:metal ion binding"/>
    <property type="evidence" value="ECO:0007669"/>
    <property type="project" value="InterPro"/>
</dbReference>
<name>A0A0F9USJ1_9ZZZZ</name>
<sequence length="803" mass="87307">MAEQQNVIWRYARAIGQQAGLVVVLVVGIGIGILLHAIFSEDVGKAETPVVASTQPSEPGEADEADEAPIQEWTCSMHPEVRRLEPGLCPKCGMKLIPVKPTKAGGLREFSVSEAGKALMDIETVAVERKFVQAEIRMVGEIDYDETRLAYITAWVPGRLDKLYVDYTGVPVQKGDHMVYIYSPELLSAQEELLQAREAVEALVRSDVGIVREMSEATVVASREKLRLLGLAPEQIETLEATGQAEDHLTIYSPVAGIVIHKNAQEGMYVSTGSRIYTLADLSQVWVKLDAYESDLIWVRYGQTVEFTTISHPGETFTGTIAFIDPILTPGTRTVKVRVNAPNAAGKLKPGMFVKAIVRAQVAAGGKVMDPHLAGKWMCRMHPEIVKEGPGVCDICEMPLERTESLGYVGIDPDKTDKPLVILATAVLRTGTRAIVYVEKPDAEEPTFVGREILLGPRAGDYYIVRSGLAEGDRVVRRGNFKIDSALQILAKPSMMSPEGGAAGGHDHGPKKKTAKGPDAKGELPAMFLHRVQAVLSAAEAVHDAIAEEDLAASRRAFEALGDTVRSIDTADLTDLTDHQRMMWNEYAMRLGNDAVEGSEAKMPKELQRVAKSLETNIALLKKTFGLHGEHPFASSRPPVPPEFRQQLGSLFDAYFELQRALAADQVSTKSVKVQQALAGVDMGLLAGDDHTAWMDLASGLEKILSDAAEATEIDTQRLAFSLLSEQMSAIANRFGPGGEGPLFEMRCPMAFNSRGARWLQPEESVRNPYFGAAMPQCGNVVNVIQAQSEPGEKGSEHGRGSH</sequence>
<dbReference type="GO" id="GO:0060003">
    <property type="term" value="P:copper ion export"/>
    <property type="evidence" value="ECO:0007669"/>
    <property type="project" value="TreeGrafter"/>
</dbReference>
<organism evidence="9">
    <name type="scientific">marine sediment metagenome</name>
    <dbReference type="NCBI Taxonomy" id="412755"/>
    <lineage>
        <taxon>unclassified sequences</taxon>
        <taxon>metagenomes</taxon>
        <taxon>ecological metagenomes</taxon>
    </lineage>
</organism>
<reference evidence="9" key="1">
    <citation type="journal article" date="2015" name="Nature">
        <title>Complex archaea that bridge the gap between prokaryotes and eukaryotes.</title>
        <authorList>
            <person name="Spang A."/>
            <person name="Saw J.H."/>
            <person name="Jorgensen S.L."/>
            <person name="Zaremba-Niedzwiedzka K."/>
            <person name="Martijn J."/>
            <person name="Lind A.E."/>
            <person name="van Eijk R."/>
            <person name="Schleper C."/>
            <person name="Guy L."/>
            <person name="Ettema T.J."/>
        </authorList>
    </citation>
    <scope>NUCLEOTIDE SEQUENCE</scope>
</reference>
<keyword evidence="2" id="KW-0813">Transport</keyword>
<evidence type="ECO:0000256" key="3">
    <source>
        <dbReference type="SAM" id="MobiDB-lite"/>
    </source>
</evidence>
<feature type="domain" description="Heavy metal binding" evidence="6">
    <location>
        <begin position="73"/>
        <end position="99"/>
    </location>
</feature>
<dbReference type="InterPro" id="IPR051909">
    <property type="entry name" value="MFP_Cation_Efflux"/>
</dbReference>
<gene>
    <name evidence="9" type="ORF">LCGC14_0494770</name>
</gene>
<evidence type="ECO:0000259" key="6">
    <source>
        <dbReference type="Pfam" id="PF19335"/>
    </source>
</evidence>
<dbReference type="Pfam" id="PF25954">
    <property type="entry name" value="Beta-barrel_RND_2"/>
    <property type="match status" value="1"/>
</dbReference>
<dbReference type="PANTHER" id="PTHR30097:SF15">
    <property type="entry name" value="CATION EFFLUX SYSTEM PROTEIN CUSB"/>
    <property type="match status" value="1"/>
</dbReference>
<dbReference type="InterPro" id="IPR021782">
    <property type="entry name" value="DUF3347"/>
</dbReference>
<dbReference type="Gene3D" id="2.40.30.170">
    <property type="match status" value="1"/>
</dbReference>